<dbReference type="RefSeq" id="WP_253886233.1">
    <property type="nucleotide sequence ID" value="NZ_BAAAVB010000004.1"/>
</dbReference>
<dbReference type="EMBL" id="JAMTCO010000004">
    <property type="protein sequence ID" value="MCP2269225.1"/>
    <property type="molecule type" value="Genomic_DNA"/>
</dbReference>
<dbReference type="Proteomes" id="UP001205185">
    <property type="component" value="Unassembled WGS sequence"/>
</dbReference>
<evidence type="ECO:0000313" key="1">
    <source>
        <dbReference type="EMBL" id="MCP2269225.1"/>
    </source>
</evidence>
<keyword evidence="2" id="KW-1185">Reference proteome</keyword>
<comment type="caution">
    <text evidence="1">The sequence shown here is derived from an EMBL/GenBank/DDBJ whole genome shotgun (WGS) entry which is preliminary data.</text>
</comment>
<protein>
    <recommendedName>
        <fullName evidence="3">RAMA domain-containing protein</fullName>
    </recommendedName>
</protein>
<proteinExistence type="predicted"/>
<organism evidence="1 2">
    <name type="scientific">Actinokineospora diospyrosa</name>
    <dbReference type="NCBI Taxonomy" id="103728"/>
    <lineage>
        <taxon>Bacteria</taxon>
        <taxon>Bacillati</taxon>
        <taxon>Actinomycetota</taxon>
        <taxon>Actinomycetes</taxon>
        <taxon>Pseudonocardiales</taxon>
        <taxon>Pseudonocardiaceae</taxon>
        <taxon>Actinokineospora</taxon>
    </lineage>
</organism>
<evidence type="ECO:0008006" key="3">
    <source>
        <dbReference type="Google" id="ProtNLM"/>
    </source>
</evidence>
<sequence length="275" mass="29269">MSTEHGTPPIPAALRDAFPSETVSLVPAPPHAVPMRAPDGAWGLVVIAVRTTHSAGAPVRLVDDGPPPDPAHTDIADLMAGVWLTAPPPAALCTGDVVVRLRAPDNGDPDRVDVELLAAMQGEWHTVGSWTAVDARWPHTIALSVLLHMQWLADAALGDAQWVTLTSTMMPGFLARELGLDREPAGRSPRRVPDALADLVDAGLIEVGEQLVWGGHTVTVGERGVVHPGPDVITASTITAHANHLTGCTVNGWHLWRRARGHRLMADLRTELATR</sequence>
<reference evidence="1 2" key="1">
    <citation type="submission" date="2022-06" db="EMBL/GenBank/DDBJ databases">
        <title>Genomic Encyclopedia of Archaeal and Bacterial Type Strains, Phase II (KMG-II): from individual species to whole genera.</title>
        <authorList>
            <person name="Goeker M."/>
        </authorList>
    </citation>
    <scope>NUCLEOTIDE SEQUENCE [LARGE SCALE GENOMIC DNA]</scope>
    <source>
        <strain evidence="1 2">DSM 44255</strain>
    </source>
</reference>
<accession>A0ABT1I9B4</accession>
<gene>
    <name evidence="1" type="ORF">LV75_001713</name>
</gene>
<name>A0ABT1I9B4_9PSEU</name>
<evidence type="ECO:0000313" key="2">
    <source>
        <dbReference type="Proteomes" id="UP001205185"/>
    </source>
</evidence>